<organism evidence="2">
    <name type="scientific">Absidia glauca</name>
    <name type="common">Pin mould</name>
    <dbReference type="NCBI Taxonomy" id="4829"/>
    <lineage>
        <taxon>Eukaryota</taxon>
        <taxon>Fungi</taxon>
        <taxon>Fungi incertae sedis</taxon>
        <taxon>Mucoromycota</taxon>
        <taxon>Mucoromycotina</taxon>
        <taxon>Mucoromycetes</taxon>
        <taxon>Mucorales</taxon>
        <taxon>Cunninghamellaceae</taxon>
        <taxon>Absidia</taxon>
    </lineage>
</organism>
<evidence type="ECO:0000256" key="1">
    <source>
        <dbReference type="SAM" id="MobiDB-lite"/>
    </source>
</evidence>
<keyword evidence="3" id="KW-1185">Reference proteome</keyword>
<dbReference type="InParanoid" id="A0A163IV16"/>
<proteinExistence type="predicted"/>
<reference evidence="2" key="1">
    <citation type="submission" date="2016-04" db="EMBL/GenBank/DDBJ databases">
        <authorList>
            <person name="Evans L.H."/>
            <person name="Alamgir A."/>
            <person name="Owens N."/>
            <person name="Weber N.D."/>
            <person name="Virtaneva K."/>
            <person name="Barbian K."/>
            <person name="Babar A."/>
            <person name="Rosenke K."/>
        </authorList>
    </citation>
    <scope>NUCLEOTIDE SEQUENCE [LARGE SCALE GENOMIC DNA]</scope>
    <source>
        <strain evidence="2">CBS 101.48</strain>
    </source>
</reference>
<dbReference type="OrthoDB" id="2414723at2759"/>
<evidence type="ECO:0000313" key="2">
    <source>
        <dbReference type="EMBL" id="SAL95563.1"/>
    </source>
</evidence>
<feature type="compositionally biased region" description="Low complexity" evidence="1">
    <location>
        <begin position="1"/>
        <end position="16"/>
    </location>
</feature>
<protein>
    <submittedName>
        <fullName evidence="2">Uncharacterized protein</fullName>
    </submittedName>
</protein>
<dbReference type="EMBL" id="LT550334">
    <property type="protein sequence ID" value="SAL95563.1"/>
    <property type="molecule type" value="Genomic_DNA"/>
</dbReference>
<dbReference type="STRING" id="4829.A0A163IV16"/>
<dbReference type="OMA" id="LAHITWC"/>
<dbReference type="AlphaFoldDB" id="A0A163IV16"/>
<sequence length="221" mass="25134">MSYYSDHSSFSRSSKTTFDRQEEGPYFDPEAIMQSYIHQFGEAGCDSLSATFKFFGKSKKRVGNITIEFDGQVISGPRTIASLMDEGSLSETCFRVSGFNRDLFYMSTLAAAMPHSPLLFVKNLHDVDDDQLKERLLTPKVASIPTSLPVALRYYNAASLPLRPKTRLAHITWCMKFQMAYFKLDHYKRKSEMARYYAKMPAVVELLASIEESIVLNEDEA</sequence>
<gene>
    <name evidence="2" type="primary">ABSGL_00892.1 scaffold 958</name>
</gene>
<evidence type="ECO:0000313" key="3">
    <source>
        <dbReference type="Proteomes" id="UP000078561"/>
    </source>
</evidence>
<name>A0A163IV16_ABSGL</name>
<dbReference type="Proteomes" id="UP000078561">
    <property type="component" value="Unassembled WGS sequence"/>
</dbReference>
<accession>A0A163IV16</accession>
<feature type="region of interest" description="Disordered" evidence="1">
    <location>
        <begin position="1"/>
        <end position="23"/>
    </location>
</feature>